<keyword evidence="1 2" id="KW-0732">Signal</keyword>
<keyword evidence="5" id="KW-1185">Reference proteome</keyword>
<feature type="chain" id="PRO_5035194256" description="Secretion system C-terminal sorting domain-containing protein" evidence="2">
    <location>
        <begin position="21"/>
        <end position="487"/>
    </location>
</feature>
<reference evidence="4" key="1">
    <citation type="journal article" date="2014" name="Int. J. Syst. Evol. Microbiol.">
        <title>Complete genome sequence of Corynebacterium casei LMG S-19264T (=DSM 44701T), isolated from a smear-ripened cheese.</title>
        <authorList>
            <consortium name="US DOE Joint Genome Institute (JGI-PGF)"/>
            <person name="Walter F."/>
            <person name="Albersmeier A."/>
            <person name="Kalinowski J."/>
            <person name="Ruckert C."/>
        </authorList>
    </citation>
    <scope>NUCLEOTIDE SEQUENCE</scope>
    <source>
        <strain evidence="4">JCM 12862</strain>
    </source>
</reference>
<evidence type="ECO:0000256" key="1">
    <source>
        <dbReference type="ARBA" id="ARBA00022729"/>
    </source>
</evidence>
<proteinExistence type="predicted"/>
<dbReference type="RefSeq" id="WP_188649314.1">
    <property type="nucleotide sequence ID" value="NZ_BMNR01000001.1"/>
</dbReference>
<organism evidence="4 5">
    <name type="scientific">Yeosuana aromativorans</name>
    <dbReference type="NCBI Taxonomy" id="288019"/>
    <lineage>
        <taxon>Bacteria</taxon>
        <taxon>Pseudomonadati</taxon>
        <taxon>Bacteroidota</taxon>
        <taxon>Flavobacteriia</taxon>
        <taxon>Flavobacteriales</taxon>
        <taxon>Flavobacteriaceae</taxon>
        <taxon>Yeosuana</taxon>
    </lineage>
</organism>
<comment type="caution">
    <text evidence="4">The sequence shown here is derived from an EMBL/GenBank/DDBJ whole genome shotgun (WGS) entry which is preliminary data.</text>
</comment>
<dbReference type="Pfam" id="PF18962">
    <property type="entry name" value="Por_Secre_tail"/>
    <property type="match status" value="1"/>
</dbReference>
<protein>
    <recommendedName>
        <fullName evidence="3">Secretion system C-terminal sorting domain-containing protein</fullName>
    </recommendedName>
</protein>
<evidence type="ECO:0000313" key="4">
    <source>
        <dbReference type="EMBL" id="GGK10704.1"/>
    </source>
</evidence>
<reference evidence="4" key="2">
    <citation type="submission" date="2020-09" db="EMBL/GenBank/DDBJ databases">
        <authorList>
            <person name="Sun Q."/>
            <person name="Ohkuma M."/>
        </authorList>
    </citation>
    <scope>NUCLEOTIDE SEQUENCE</scope>
    <source>
        <strain evidence="4">JCM 12862</strain>
    </source>
</reference>
<name>A0A8J3BH59_9FLAO</name>
<dbReference type="NCBIfam" id="TIGR04183">
    <property type="entry name" value="Por_Secre_tail"/>
    <property type="match status" value="1"/>
</dbReference>
<accession>A0A8J3BH59</accession>
<dbReference type="InterPro" id="IPR036116">
    <property type="entry name" value="FN3_sf"/>
</dbReference>
<feature type="signal peptide" evidence="2">
    <location>
        <begin position="1"/>
        <end position="20"/>
    </location>
</feature>
<dbReference type="InterPro" id="IPR013783">
    <property type="entry name" value="Ig-like_fold"/>
</dbReference>
<dbReference type="Gene3D" id="2.60.40.10">
    <property type="entry name" value="Immunoglobulins"/>
    <property type="match status" value="1"/>
</dbReference>
<evidence type="ECO:0000313" key="5">
    <source>
        <dbReference type="Proteomes" id="UP000612329"/>
    </source>
</evidence>
<evidence type="ECO:0000259" key="3">
    <source>
        <dbReference type="Pfam" id="PF18962"/>
    </source>
</evidence>
<feature type="domain" description="Secretion system C-terminal sorting" evidence="3">
    <location>
        <begin position="414"/>
        <end position="485"/>
    </location>
</feature>
<dbReference type="SUPFAM" id="SSF49265">
    <property type="entry name" value="Fibronectin type III"/>
    <property type="match status" value="1"/>
</dbReference>
<dbReference type="Proteomes" id="UP000612329">
    <property type="component" value="Unassembled WGS sequence"/>
</dbReference>
<gene>
    <name evidence="4" type="ORF">GCM10007962_01040</name>
</gene>
<sequence length="487" mass="54141">MRTIYFIAIALVASTSFVFAQTTVTSYNTLIKPNHNFGLTNPLYNDGSPMTYDPSQVDVNGAAFSIHYTNQGGTSFDGYPSGTVGGFKINGTYYSGDVNACGLPIQIQDLTDELRINWKTSQSNAGDSTDKWWATINVIFDGGTKTSAPDPAARDYDLVIQNVSYQQDDLTDLSNPGGRYWYFARETPGGAIKPFTVYLNGVAYSWAVRYKFFDYPVGDPNYDKNDKVHIKFIPIDNSKPIPYLDHSLKQFIDCTKNYLDYVPLTTDERTLADLKVAVGILWIKSISAGYEVYEGESILNNDYFYTTLDSTAPNALANLTATDQTGSVLLNWDASTDPAFDTYTVYRSVNGGPYTVIGSEIRTNSFVDNTVTNASYNYYVTAKDRSFNESTQSNVEFLDMTLSIDDKENQTVLLYPNPTKELLTVSIGQSSIQNGTIELFDNLGRLVQKTPLTGPKTTMHLEAIPSGMYIVKIKSEAFVQIKRIIKQ</sequence>
<dbReference type="EMBL" id="BMNR01000001">
    <property type="protein sequence ID" value="GGK10704.1"/>
    <property type="molecule type" value="Genomic_DNA"/>
</dbReference>
<evidence type="ECO:0000256" key="2">
    <source>
        <dbReference type="SAM" id="SignalP"/>
    </source>
</evidence>
<dbReference type="InterPro" id="IPR026444">
    <property type="entry name" value="Secre_tail"/>
</dbReference>
<dbReference type="AlphaFoldDB" id="A0A8J3BH59"/>